<feature type="domain" description="PG2 pseudoGTPase" evidence="3">
    <location>
        <begin position="788"/>
        <end position="966"/>
    </location>
</feature>
<dbReference type="GO" id="GO:0005096">
    <property type="term" value="F:GTPase activator activity"/>
    <property type="evidence" value="ECO:0007669"/>
    <property type="project" value="TreeGrafter"/>
</dbReference>
<feature type="region of interest" description="Disordered" evidence="1">
    <location>
        <begin position="985"/>
        <end position="1021"/>
    </location>
</feature>
<dbReference type="CDD" id="cd00159">
    <property type="entry name" value="RhoGAP"/>
    <property type="match status" value="1"/>
</dbReference>
<dbReference type="InterPro" id="IPR045786">
    <property type="entry name" value="RhoGAP_pG1_pG2"/>
</dbReference>
<dbReference type="PROSITE" id="PS51853">
    <property type="entry name" value="PG2"/>
    <property type="match status" value="1"/>
</dbReference>
<dbReference type="GO" id="GO:0005829">
    <property type="term" value="C:cytosol"/>
    <property type="evidence" value="ECO:0007669"/>
    <property type="project" value="TreeGrafter"/>
</dbReference>
<feature type="region of interest" description="Disordered" evidence="1">
    <location>
        <begin position="1241"/>
        <end position="1300"/>
    </location>
</feature>
<dbReference type="Pfam" id="PF19518">
    <property type="entry name" value="RhoGAP_pG1_pG2"/>
    <property type="match status" value="1"/>
</dbReference>
<dbReference type="SUPFAM" id="SSF52540">
    <property type="entry name" value="P-loop containing nucleoside triphosphate hydrolases"/>
    <property type="match status" value="1"/>
</dbReference>
<dbReference type="SUPFAM" id="SSF48350">
    <property type="entry name" value="GTPase activation domain, GAP"/>
    <property type="match status" value="1"/>
</dbReference>
<organism evidence="4 5">
    <name type="scientific">Panagrellus redivivus</name>
    <name type="common">Microworm</name>
    <dbReference type="NCBI Taxonomy" id="6233"/>
    <lineage>
        <taxon>Eukaryota</taxon>
        <taxon>Metazoa</taxon>
        <taxon>Ecdysozoa</taxon>
        <taxon>Nematoda</taxon>
        <taxon>Chromadorea</taxon>
        <taxon>Rhabditida</taxon>
        <taxon>Tylenchina</taxon>
        <taxon>Panagrolaimomorpha</taxon>
        <taxon>Panagrolaimoidea</taxon>
        <taxon>Panagrolaimidae</taxon>
        <taxon>Panagrellus</taxon>
    </lineage>
</organism>
<dbReference type="Proteomes" id="UP000492821">
    <property type="component" value="Unassembled WGS sequence"/>
</dbReference>
<dbReference type="SMART" id="SM00324">
    <property type="entry name" value="RhoGAP"/>
    <property type="match status" value="1"/>
</dbReference>
<name>A0A7E5A0H6_PANRE</name>
<dbReference type="PANTHER" id="PTHR46005">
    <property type="entry name" value="RHO GTPASE-ACTIVATING PROTEIN 190"/>
    <property type="match status" value="1"/>
</dbReference>
<feature type="region of interest" description="Disordered" evidence="1">
    <location>
        <begin position="1382"/>
        <end position="1403"/>
    </location>
</feature>
<dbReference type="WBParaSite" id="Pan_g7313.t1">
    <property type="protein sequence ID" value="Pan_g7313.t1"/>
    <property type="gene ID" value="Pan_g7313"/>
</dbReference>
<reference evidence="4" key="1">
    <citation type="journal article" date="2013" name="Genetics">
        <title>The draft genome and transcriptome of Panagrellus redivivus are shaped by the harsh demands of a free-living lifestyle.</title>
        <authorList>
            <person name="Srinivasan J."/>
            <person name="Dillman A.R."/>
            <person name="Macchietto M.G."/>
            <person name="Heikkinen L."/>
            <person name="Lakso M."/>
            <person name="Fracchia K.M."/>
            <person name="Antoshechkin I."/>
            <person name="Mortazavi A."/>
            <person name="Wong G."/>
            <person name="Sternberg P.W."/>
        </authorList>
    </citation>
    <scope>NUCLEOTIDE SEQUENCE [LARGE SCALE GENOMIC DNA]</scope>
    <source>
        <strain evidence="4">MT8872</strain>
    </source>
</reference>
<dbReference type="Gene3D" id="3.40.50.300">
    <property type="entry name" value="P-loop containing nucleotide triphosphate hydrolases"/>
    <property type="match status" value="1"/>
</dbReference>
<dbReference type="CDD" id="cd00882">
    <property type="entry name" value="Ras_like_GTPase"/>
    <property type="match status" value="1"/>
</dbReference>
<dbReference type="InterPro" id="IPR039006">
    <property type="entry name" value="RhoGAP_pG2"/>
</dbReference>
<dbReference type="PANTHER" id="PTHR46005:SF4">
    <property type="entry name" value="RHO GTPASE-ACTIVATING PROTEIN 190"/>
    <property type="match status" value="1"/>
</dbReference>
<dbReference type="InterPro" id="IPR008936">
    <property type="entry name" value="Rho_GTPase_activation_prot"/>
</dbReference>
<feature type="compositionally biased region" description="Low complexity" evidence="1">
    <location>
        <begin position="1348"/>
        <end position="1361"/>
    </location>
</feature>
<reference evidence="5" key="2">
    <citation type="submission" date="2020-10" db="UniProtKB">
        <authorList>
            <consortium name="WormBaseParasite"/>
        </authorList>
    </citation>
    <scope>IDENTIFICATION</scope>
</reference>
<dbReference type="GO" id="GO:0050770">
    <property type="term" value="P:regulation of axonogenesis"/>
    <property type="evidence" value="ECO:0007669"/>
    <property type="project" value="TreeGrafter"/>
</dbReference>
<evidence type="ECO:0000313" key="4">
    <source>
        <dbReference type="Proteomes" id="UP000492821"/>
    </source>
</evidence>
<dbReference type="InterPro" id="IPR000198">
    <property type="entry name" value="RhoGAP_dom"/>
</dbReference>
<dbReference type="Gene3D" id="1.10.555.10">
    <property type="entry name" value="Rho GTPase activation protein"/>
    <property type="match status" value="1"/>
</dbReference>
<keyword evidence="4" id="KW-1185">Reference proteome</keyword>
<feature type="domain" description="Rho-GAP" evidence="2">
    <location>
        <begin position="1407"/>
        <end position="1623"/>
    </location>
</feature>
<dbReference type="PROSITE" id="PS50238">
    <property type="entry name" value="RHOGAP"/>
    <property type="match status" value="1"/>
</dbReference>
<evidence type="ECO:0000259" key="3">
    <source>
        <dbReference type="PROSITE" id="PS51853"/>
    </source>
</evidence>
<feature type="compositionally biased region" description="Low complexity" evidence="1">
    <location>
        <begin position="985"/>
        <end position="994"/>
    </location>
</feature>
<proteinExistence type="predicted"/>
<feature type="compositionally biased region" description="Polar residues" evidence="1">
    <location>
        <begin position="999"/>
        <end position="1021"/>
    </location>
</feature>
<evidence type="ECO:0000313" key="5">
    <source>
        <dbReference type="WBParaSite" id="Pan_g7313.t1"/>
    </source>
</evidence>
<dbReference type="InterPro" id="IPR027417">
    <property type="entry name" value="P-loop_NTPase"/>
</dbReference>
<dbReference type="Pfam" id="PF00620">
    <property type="entry name" value="RhoGAP"/>
    <property type="match status" value="1"/>
</dbReference>
<sequence length="1629" mass="181660">MAAINNVRRLFTPFDPCEYEALVSFDPTMNLTDDRQTCSNPATFTVSVIGLSGSDALKNDAGVGKSALCNRLVRPGFEDFTSHHISHLSQADFSGSPVINSDHWLYWGEAFVEPETNGARAAFISVIEQTEFLDDETFAPIRSSRQTADYIKRATRVDLESPDKIMYVCRDQLGNESEFKTQSLADGRAHVDAFVLVYDVSRAVPKQSEFAVSLIQAVAKAKRPVFLVASKCDSKRYIDGLNDLQRLLRRKECKNVNPQIFETSAECNINIQPLLRFIVATLEKVKTKPRVAPYSEEFKLQTVKLQDTRQNYGLLISQLLPREEWPVLQNHSNWKSLLNSLGLRFQPAYIAFVDAFGRRAAEKIYDEHMRESREWWMAKEQREKLPSLRNVLLEFFDSSKLVKSQWDDIVYDTERHPMFDRYFKPVGQSLDRYTHRTQDDRVPAELLRTVEAQQMFSTLQKEIGDKALLEAQMKRFISFLAVKEAIMPGRSYSDAKTYVHEINTFERILPAGRAEQAYNDFQAVIIEDAERNFQELLLERVPVFAAYAMFKQDKGVSPRSIAENERYFTESLQDDRRFRVLDSLEEKRRRIIQKYTNFVCNPLDDNCPSTSFCANKQIPKIIENHRSRSPHVKYTPVDIVIYGEDYLVEEFMYAVNNVIPSDRVYDYDSGLAKISCYKASTSYNLARVRSPICIVKSMKSVQSFLDRKGVLGHGMPPLLITCENDIFLRKQVATVADKIGGICISEEHLDVDDTVFHVLTEHFSLEQIHRVLNKICHDQCCGSYSDLRIQFSFMCGEVLKPDVVLGMLLDNANHSTSGCNTFTFDHHLPHEDLDIRIRVDAVAYHSWLLSPSGWAMNSINGHVLVYSPLRIASWHYAEMAARMLVEAAGTNPDDRLAVGKSIFILAVDDPSNYFNNKNSQYLLTLGNKLAEEIGATFSTLSPNTSGPSQAQLFADFFELIFNNDAMPESFYYPSMLSTNTLTQITGGSSTSSDDGPTREFTTLKSTGSLTSHDSNDSGTSAVSTNGDFYSAARGIATKQGVAGAPGVPAPGFGRSASPSYLPSNGIKSPTHVISQLSMHSSNSGTTSEASTAPLARPESVEINNEFIYQKVTPSQTSYLTGSSESSCKSQRKMDKLLPRLARLNLDTNTPSGTTNVIVDNDADAQAVPSSDVVQMFVNGACYLRGQYPSSDLNVTNIVIPTIERPASQIRFRVNGTDKSVDEDGNVIAANRFGHLRSHSSESIFLDPDDSATSADSPPAPTKGIRNRRIAQRQGSLRDTRDRRNRSCSRGPSGKRSLLSAANETANRAQKFVASLRHKSRSSPNTEDCVEIVKVVRLDSFGNSPGRMVPPSSISMPMSPNMVKKSGLSKTSSAVSNAFSWLPNRSQKRSQRGKSEGAMMSSSPSPVETLQSLCDSVNTVDGLPLFVVKCINYLEQNGGLETEGIYRVPGNQSQVAELEAALRANPDLDLSVLSMPVHVVATAIKKFFDNLPEPIIPVTLHSTVTQIVEDICDFAHSPNSPSTTPSDTTSGYKALTQNHIDSLSTVFREQLPTVNKNVLGFLTAHLSLVAKNIEKTSMDLRNLAIIFSPTLFRPGFNNFNEMYSQIAKFEIATFVMLHNYDNIFNQESTV</sequence>
<dbReference type="InterPro" id="IPR051978">
    <property type="entry name" value="Rho-GAP_domain"/>
</dbReference>
<evidence type="ECO:0000259" key="2">
    <source>
        <dbReference type="PROSITE" id="PS50238"/>
    </source>
</evidence>
<accession>A0A7E5A0H6</accession>
<feature type="region of interest" description="Disordered" evidence="1">
    <location>
        <begin position="1347"/>
        <end position="1366"/>
    </location>
</feature>
<dbReference type="GO" id="GO:0007266">
    <property type="term" value="P:Rho protein signal transduction"/>
    <property type="evidence" value="ECO:0007669"/>
    <property type="project" value="TreeGrafter"/>
</dbReference>
<dbReference type="GO" id="GO:0008361">
    <property type="term" value="P:regulation of cell size"/>
    <property type="evidence" value="ECO:0007669"/>
    <property type="project" value="TreeGrafter"/>
</dbReference>
<protein>
    <submittedName>
        <fullName evidence="5">Rho GTPase-activating protein</fullName>
    </submittedName>
</protein>
<evidence type="ECO:0000256" key="1">
    <source>
        <dbReference type="SAM" id="MobiDB-lite"/>
    </source>
</evidence>